<proteinExistence type="predicted"/>
<dbReference type="PROSITE" id="PS50006">
    <property type="entry name" value="FHA_DOMAIN"/>
    <property type="match status" value="1"/>
</dbReference>
<accession>A0ABP1G0H8</accession>
<feature type="region of interest" description="Disordered" evidence="1">
    <location>
        <begin position="1"/>
        <end position="89"/>
    </location>
</feature>
<feature type="compositionally biased region" description="Basic and acidic residues" evidence="1">
    <location>
        <begin position="39"/>
        <end position="59"/>
    </location>
</feature>
<comment type="caution">
    <text evidence="3">The sequence shown here is derived from an EMBL/GenBank/DDBJ whole genome shotgun (WGS) entry which is preliminary data.</text>
</comment>
<reference evidence="3 4" key="1">
    <citation type="submission" date="2024-06" db="EMBL/GenBank/DDBJ databases">
        <authorList>
            <person name="Kraege A."/>
            <person name="Thomma B."/>
        </authorList>
    </citation>
    <scope>NUCLEOTIDE SEQUENCE [LARGE SCALE GENOMIC DNA]</scope>
</reference>
<feature type="region of interest" description="Disordered" evidence="1">
    <location>
        <begin position="194"/>
        <end position="234"/>
    </location>
</feature>
<dbReference type="Pfam" id="PF00498">
    <property type="entry name" value="FHA"/>
    <property type="match status" value="1"/>
</dbReference>
<protein>
    <submittedName>
        <fullName evidence="3">G8503 protein</fullName>
    </submittedName>
</protein>
<organism evidence="3 4">
    <name type="scientific">Coccomyxa viridis</name>
    <dbReference type="NCBI Taxonomy" id="1274662"/>
    <lineage>
        <taxon>Eukaryota</taxon>
        <taxon>Viridiplantae</taxon>
        <taxon>Chlorophyta</taxon>
        <taxon>core chlorophytes</taxon>
        <taxon>Trebouxiophyceae</taxon>
        <taxon>Trebouxiophyceae incertae sedis</taxon>
        <taxon>Coccomyxaceae</taxon>
        <taxon>Coccomyxa</taxon>
    </lineage>
</organism>
<evidence type="ECO:0000313" key="3">
    <source>
        <dbReference type="EMBL" id="CAL5225646.1"/>
    </source>
</evidence>
<feature type="compositionally biased region" description="Basic and acidic residues" evidence="1">
    <location>
        <begin position="298"/>
        <end position="322"/>
    </location>
</feature>
<feature type="region of interest" description="Disordered" evidence="1">
    <location>
        <begin position="248"/>
        <end position="349"/>
    </location>
</feature>
<feature type="domain" description="FHA" evidence="2">
    <location>
        <begin position="116"/>
        <end position="167"/>
    </location>
</feature>
<feature type="compositionally biased region" description="Low complexity" evidence="1">
    <location>
        <begin position="286"/>
        <end position="296"/>
    </location>
</feature>
<evidence type="ECO:0000313" key="4">
    <source>
        <dbReference type="Proteomes" id="UP001497392"/>
    </source>
</evidence>
<dbReference type="InterPro" id="IPR050923">
    <property type="entry name" value="Cell_Proc_Reg/RNA_Proc"/>
</dbReference>
<dbReference type="InterPro" id="IPR008984">
    <property type="entry name" value="SMAD_FHA_dom_sf"/>
</dbReference>
<gene>
    <name evidence="3" type="primary">g8503</name>
    <name evidence="3" type="ORF">VP750_LOCUS7305</name>
</gene>
<dbReference type="SUPFAM" id="SSF49879">
    <property type="entry name" value="SMAD/FHA domain"/>
    <property type="match status" value="1"/>
</dbReference>
<dbReference type="Gene3D" id="2.60.200.20">
    <property type="match status" value="1"/>
</dbReference>
<dbReference type="InterPro" id="IPR000253">
    <property type="entry name" value="FHA_dom"/>
</dbReference>
<dbReference type="Proteomes" id="UP001497392">
    <property type="component" value="Unassembled WGS sequence"/>
</dbReference>
<feature type="compositionally biased region" description="Basic and acidic residues" evidence="1">
    <location>
        <begin position="1"/>
        <end position="14"/>
    </location>
</feature>
<name>A0ABP1G0H8_9CHLO</name>
<evidence type="ECO:0000256" key="1">
    <source>
        <dbReference type="SAM" id="MobiDB-lite"/>
    </source>
</evidence>
<dbReference type="PANTHER" id="PTHR23308">
    <property type="entry name" value="NUCLEAR INHIBITOR OF PROTEIN PHOSPHATASE-1"/>
    <property type="match status" value="1"/>
</dbReference>
<evidence type="ECO:0000259" key="2">
    <source>
        <dbReference type="PROSITE" id="PS50006"/>
    </source>
</evidence>
<keyword evidence="4" id="KW-1185">Reference proteome</keyword>
<dbReference type="EMBL" id="CAXHTA020000012">
    <property type="protein sequence ID" value="CAL5225646.1"/>
    <property type="molecule type" value="Genomic_DNA"/>
</dbReference>
<sequence>MDRWGDGDGLDRGPKAPLTGVSKMGMSAFIKSSGSGSSERPEDQRSKIEVVASKREQKRAQMPPPPVLQPIRAGQPPPPGAFKAPDWAGTPPAAARLEVLKDGHVIQSIPLEQPATIFGRSPTADVVLDHPSLSRQHAAVCYNRLSREWVVLDLDSAHGTKADGRPAPKGAPMTLKEGSTLHFAASSREYVLRRGPSNDRGAQHKSAAAPEPPAKRRKAVQWPDEATNAAEQSSQQLEKVIGYSDGGEFASRVGPQPIESSSGSGRFADLVQSRIVSKKDKEGKQQQEQGQEAEATGDQDHQQWQQRDKAAAKKRQTEEALRRHIAQPFLKQSMYDFLPPPSQSSAQPS</sequence>
<dbReference type="SMART" id="SM00240">
    <property type="entry name" value="FHA"/>
    <property type="match status" value="1"/>
</dbReference>